<feature type="compositionally biased region" description="Polar residues" evidence="1">
    <location>
        <begin position="70"/>
        <end position="84"/>
    </location>
</feature>
<evidence type="ECO:0000256" key="1">
    <source>
        <dbReference type="SAM" id="MobiDB-lite"/>
    </source>
</evidence>
<dbReference type="AlphaFoldDB" id="A0A6J6ZDC5"/>
<dbReference type="EMBL" id="CAFAAJ010000169">
    <property type="protein sequence ID" value="CAB4818684.1"/>
    <property type="molecule type" value="Genomic_DNA"/>
</dbReference>
<accession>A0A6J6ZDC5</accession>
<protein>
    <submittedName>
        <fullName evidence="2">Unannotated protein</fullName>
    </submittedName>
</protein>
<feature type="compositionally biased region" description="Polar residues" evidence="1">
    <location>
        <begin position="1"/>
        <end position="12"/>
    </location>
</feature>
<sequence length="129" mass="13331">MKALGSASQRQRSSGPSGMAAAASAWNPAKSRSTRANPGMETYHIQARPGRNQPNENNAVRRARTAERFPTSSHSQIPSPTRASGHQPHGGNAAATRIPAPSGASATAAAVLDGRRLKAQATGIERLGA</sequence>
<reference evidence="2" key="1">
    <citation type="submission" date="2020-05" db="EMBL/GenBank/DDBJ databases">
        <authorList>
            <person name="Chiriac C."/>
            <person name="Salcher M."/>
            <person name="Ghai R."/>
            <person name="Kavagutti S V."/>
        </authorList>
    </citation>
    <scope>NUCLEOTIDE SEQUENCE</scope>
</reference>
<organism evidence="2">
    <name type="scientific">freshwater metagenome</name>
    <dbReference type="NCBI Taxonomy" id="449393"/>
    <lineage>
        <taxon>unclassified sequences</taxon>
        <taxon>metagenomes</taxon>
        <taxon>ecological metagenomes</taxon>
    </lineage>
</organism>
<feature type="compositionally biased region" description="Low complexity" evidence="1">
    <location>
        <begin position="99"/>
        <end position="108"/>
    </location>
</feature>
<evidence type="ECO:0000313" key="2">
    <source>
        <dbReference type="EMBL" id="CAB4818684.1"/>
    </source>
</evidence>
<feature type="compositionally biased region" description="Low complexity" evidence="1">
    <location>
        <begin position="13"/>
        <end position="31"/>
    </location>
</feature>
<feature type="region of interest" description="Disordered" evidence="1">
    <location>
        <begin position="1"/>
        <end position="108"/>
    </location>
</feature>
<gene>
    <name evidence="2" type="ORF">UFOPK3001_02068</name>
</gene>
<proteinExistence type="predicted"/>
<name>A0A6J6ZDC5_9ZZZZ</name>